<name>A0A0D3D2A2_BRAOL</name>
<evidence type="ECO:0000313" key="2">
    <source>
        <dbReference type="Proteomes" id="UP000032141"/>
    </source>
</evidence>
<sequence length="131" mass="15496">MTLRRLRPTCPGFESTKSLNRFPRATLLGNSRCKFRGRFRRKFRGLDHRKFPRNIPRKSSLGIFRGTFRRSSGPRSFLGNSVPRNFVGNFRGKMNFRRIISDNFFRRYVVGIALSRRHTDDFFPQYAAVFL</sequence>
<protein>
    <submittedName>
        <fullName evidence="1">Uncharacterized protein</fullName>
    </submittedName>
</protein>
<proteinExistence type="predicted"/>
<dbReference type="Gramene" id="Bo7g003590.1">
    <property type="protein sequence ID" value="Bo7g003590.1"/>
    <property type="gene ID" value="Bo7g003590"/>
</dbReference>
<accession>A0A0D3D2A2</accession>
<dbReference type="EnsemblPlants" id="Bo7g003590.1">
    <property type="protein sequence ID" value="Bo7g003590.1"/>
    <property type="gene ID" value="Bo7g003590"/>
</dbReference>
<reference evidence="1" key="2">
    <citation type="submission" date="2015-03" db="UniProtKB">
        <authorList>
            <consortium name="EnsemblPlants"/>
        </authorList>
    </citation>
    <scope>IDENTIFICATION</scope>
</reference>
<reference evidence="1 2" key="1">
    <citation type="journal article" date="2014" name="Genome Biol.">
        <title>Transcriptome and methylome profiling reveals relics of genome dominance in the mesopolyploid Brassica oleracea.</title>
        <authorList>
            <person name="Parkin I.A."/>
            <person name="Koh C."/>
            <person name="Tang H."/>
            <person name="Robinson S.J."/>
            <person name="Kagale S."/>
            <person name="Clarke W.E."/>
            <person name="Town C.D."/>
            <person name="Nixon J."/>
            <person name="Krishnakumar V."/>
            <person name="Bidwell S.L."/>
            <person name="Denoeud F."/>
            <person name="Belcram H."/>
            <person name="Links M.G."/>
            <person name="Just J."/>
            <person name="Clarke C."/>
            <person name="Bender T."/>
            <person name="Huebert T."/>
            <person name="Mason A.S."/>
            <person name="Pires J.C."/>
            <person name="Barker G."/>
            <person name="Moore J."/>
            <person name="Walley P.G."/>
            <person name="Manoli S."/>
            <person name="Batley J."/>
            <person name="Edwards D."/>
            <person name="Nelson M.N."/>
            <person name="Wang X."/>
            <person name="Paterson A.H."/>
            <person name="King G."/>
            <person name="Bancroft I."/>
            <person name="Chalhoub B."/>
            <person name="Sharpe A.G."/>
        </authorList>
    </citation>
    <scope>NUCLEOTIDE SEQUENCE</scope>
    <source>
        <strain evidence="1 2">cv. TO1000</strain>
    </source>
</reference>
<dbReference type="HOGENOM" id="CLU_085521_4_0_1"/>
<keyword evidence="2" id="KW-1185">Reference proteome</keyword>
<organism evidence="1 2">
    <name type="scientific">Brassica oleracea var. oleracea</name>
    <dbReference type="NCBI Taxonomy" id="109376"/>
    <lineage>
        <taxon>Eukaryota</taxon>
        <taxon>Viridiplantae</taxon>
        <taxon>Streptophyta</taxon>
        <taxon>Embryophyta</taxon>
        <taxon>Tracheophyta</taxon>
        <taxon>Spermatophyta</taxon>
        <taxon>Magnoliopsida</taxon>
        <taxon>eudicotyledons</taxon>
        <taxon>Gunneridae</taxon>
        <taxon>Pentapetalae</taxon>
        <taxon>rosids</taxon>
        <taxon>malvids</taxon>
        <taxon>Brassicales</taxon>
        <taxon>Brassicaceae</taxon>
        <taxon>Brassiceae</taxon>
        <taxon>Brassica</taxon>
    </lineage>
</organism>
<dbReference type="Proteomes" id="UP000032141">
    <property type="component" value="Chromosome C7"/>
</dbReference>
<dbReference type="AlphaFoldDB" id="A0A0D3D2A2"/>
<evidence type="ECO:0000313" key="1">
    <source>
        <dbReference type="EnsemblPlants" id="Bo7g003590.1"/>
    </source>
</evidence>